<evidence type="ECO:0000313" key="3">
    <source>
        <dbReference type="Proteomes" id="UP000075787"/>
    </source>
</evidence>
<sequence length="206" mass="22615">MRLLVWRLLLVAVGAWAAGFVIYSETLPSETPPDWRRTDAIVVLTGGADRLGVGLDLLDAGAAPRLFISGVDRRVDLPGLLKASGREAADYAGRVVLGFSAGDTVGNARETYGWAEAQGVRSIRLVTASYHLPRALIEFRRALPGVEILPHPVIPEHVKQDGWWRWPGTAALFLAEYQKFLVAWARDWLLRKLLPWPAGTVDEVGA</sequence>
<dbReference type="GO" id="GO:0043164">
    <property type="term" value="P:Gram-negative-bacterium-type cell wall biogenesis"/>
    <property type="evidence" value="ECO:0007669"/>
    <property type="project" value="TreeGrafter"/>
</dbReference>
<name>A0A162JLQ4_9PROT</name>
<comment type="caution">
    <text evidence="2">The sequence shown here is derived from an EMBL/GenBank/DDBJ whole genome shotgun (WGS) entry which is preliminary data.</text>
</comment>
<dbReference type="GO" id="GO:0000270">
    <property type="term" value="P:peptidoglycan metabolic process"/>
    <property type="evidence" value="ECO:0007669"/>
    <property type="project" value="TreeGrafter"/>
</dbReference>
<proteinExistence type="predicted"/>
<dbReference type="Proteomes" id="UP000075787">
    <property type="component" value="Unassembled WGS sequence"/>
</dbReference>
<dbReference type="AlphaFoldDB" id="A0A162JLQ4"/>
<feature type="domain" description="DUF218" evidence="1">
    <location>
        <begin position="39"/>
        <end position="163"/>
    </location>
</feature>
<dbReference type="PANTHER" id="PTHR30336:SF4">
    <property type="entry name" value="ENVELOPE BIOGENESIS FACTOR ELYC"/>
    <property type="match status" value="1"/>
</dbReference>
<protein>
    <recommendedName>
        <fullName evidence="1">DUF218 domain-containing protein</fullName>
    </recommendedName>
</protein>
<accession>A0A162JLQ4</accession>
<dbReference type="EMBL" id="LPZR01000227">
    <property type="protein sequence ID" value="KYO49445.1"/>
    <property type="molecule type" value="Genomic_DNA"/>
</dbReference>
<dbReference type="CDD" id="cd06259">
    <property type="entry name" value="YdcF-like"/>
    <property type="match status" value="1"/>
</dbReference>
<dbReference type="InterPro" id="IPR051599">
    <property type="entry name" value="Cell_Envelope_Assoc"/>
</dbReference>
<gene>
    <name evidence="2" type="ORF">AUP44_17415</name>
</gene>
<dbReference type="PANTHER" id="PTHR30336">
    <property type="entry name" value="INNER MEMBRANE PROTEIN, PROBABLE PERMEASE"/>
    <property type="match status" value="1"/>
</dbReference>
<dbReference type="Pfam" id="PF02698">
    <property type="entry name" value="DUF218"/>
    <property type="match status" value="1"/>
</dbReference>
<organism evidence="2 3">
    <name type="scientific">Tistrella mobilis</name>
    <dbReference type="NCBI Taxonomy" id="171437"/>
    <lineage>
        <taxon>Bacteria</taxon>
        <taxon>Pseudomonadati</taxon>
        <taxon>Pseudomonadota</taxon>
        <taxon>Alphaproteobacteria</taxon>
        <taxon>Geminicoccales</taxon>
        <taxon>Geminicoccaceae</taxon>
        <taxon>Tistrella</taxon>
    </lineage>
</organism>
<evidence type="ECO:0000313" key="2">
    <source>
        <dbReference type="EMBL" id="KYO49445.1"/>
    </source>
</evidence>
<dbReference type="InterPro" id="IPR003848">
    <property type="entry name" value="DUF218"/>
</dbReference>
<reference evidence="2 3" key="1">
    <citation type="submission" date="2015-12" db="EMBL/GenBank/DDBJ databases">
        <title>Genome sequence of Tistrella mobilis MCCC 1A02139.</title>
        <authorList>
            <person name="Lu L."/>
            <person name="Lai Q."/>
            <person name="Shao Z."/>
            <person name="Qian P."/>
        </authorList>
    </citation>
    <scope>NUCLEOTIDE SEQUENCE [LARGE SCALE GENOMIC DNA]</scope>
    <source>
        <strain evidence="2 3">MCCC 1A02139</strain>
    </source>
</reference>
<evidence type="ECO:0000259" key="1">
    <source>
        <dbReference type="Pfam" id="PF02698"/>
    </source>
</evidence>
<dbReference type="OrthoDB" id="9812311at2"/>
<dbReference type="GO" id="GO:0005886">
    <property type="term" value="C:plasma membrane"/>
    <property type="evidence" value="ECO:0007669"/>
    <property type="project" value="TreeGrafter"/>
</dbReference>